<accession>A0A8S9G3U0</accession>
<evidence type="ECO:0000313" key="2">
    <source>
        <dbReference type="EMBL" id="KAF2538928.1"/>
    </source>
</evidence>
<feature type="compositionally biased region" description="Polar residues" evidence="1">
    <location>
        <begin position="1"/>
        <end position="11"/>
    </location>
</feature>
<evidence type="ECO:0000313" key="3">
    <source>
        <dbReference type="Proteomes" id="UP000712281"/>
    </source>
</evidence>
<sequence length="70" mass="7932">MTTLGVSSQRLLRQKTDRNQHRRRLSRSSQRLLWLLSSSPSEDRSKPTTDNDSLGPHGVSSGLEILSDVW</sequence>
<dbReference type="EMBL" id="QGKW02002228">
    <property type="protein sequence ID" value="KAF2538928.1"/>
    <property type="molecule type" value="Genomic_DNA"/>
</dbReference>
<gene>
    <name evidence="2" type="ORF">F2Q68_00022095</name>
</gene>
<protein>
    <submittedName>
        <fullName evidence="2">Uncharacterized protein</fullName>
    </submittedName>
</protein>
<evidence type="ECO:0000256" key="1">
    <source>
        <dbReference type="SAM" id="MobiDB-lite"/>
    </source>
</evidence>
<dbReference type="Proteomes" id="UP000712281">
    <property type="component" value="Unassembled WGS sequence"/>
</dbReference>
<feature type="compositionally biased region" description="Low complexity" evidence="1">
    <location>
        <begin position="27"/>
        <end position="40"/>
    </location>
</feature>
<feature type="region of interest" description="Disordered" evidence="1">
    <location>
        <begin position="1"/>
        <end position="70"/>
    </location>
</feature>
<dbReference type="AlphaFoldDB" id="A0A8S9G3U0"/>
<comment type="caution">
    <text evidence="2">The sequence shown here is derived from an EMBL/GenBank/DDBJ whole genome shotgun (WGS) entry which is preliminary data.</text>
</comment>
<organism evidence="2 3">
    <name type="scientific">Brassica cretica</name>
    <name type="common">Mustard</name>
    <dbReference type="NCBI Taxonomy" id="69181"/>
    <lineage>
        <taxon>Eukaryota</taxon>
        <taxon>Viridiplantae</taxon>
        <taxon>Streptophyta</taxon>
        <taxon>Embryophyta</taxon>
        <taxon>Tracheophyta</taxon>
        <taxon>Spermatophyta</taxon>
        <taxon>Magnoliopsida</taxon>
        <taxon>eudicotyledons</taxon>
        <taxon>Gunneridae</taxon>
        <taxon>Pentapetalae</taxon>
        <taxon>rosids</taxon>
        <taxon>malvids</taxon>
        <taxon>Brassicales</taxon>
        <taxon>Brassicaceae</taxon>
        <taxon>Brassiceae</taxon>
        <taxon>Brassica</taxon>
    </lineage>
</organism>
<reference evidence="2" key="1">
    <citation type="submission" date="2019-12" db="EMBL/GenBank/DDBJ databases">
        <title>Genome sequencing and annotation of Brassica cretica.</title>
        <authorList>
            <person name="Studholme D.J."/>
            <person name="Sarris P.F."/>
        </authorList>
    </citation>
    <scope>NUCLEOTIDE SEQUENCE</scope>
    <source>
        <strain evidence="2">PFS-001/15</strain>
        <tissue evidence="2">Leaf</tissue>
    </source>
</reference>
<proteinExistence type="predicted"/>
<name>A0A8S9G3U0_BRACR</name>